<evidence type="ECO:0000313" key="1">
    <source>
        <dbReference type="Proteomes" id="UP000694865"/>
    </source>
</evidence>
<evidence type="ECO:0000313" key="2">
    <source>
        <dbReference type="RefSeq" id="XP_002735988.2"/>
    </source>
</evidence>
<dbReference type="Gene3D" id="3.90.640.10">
    <property type="entry name" value="Actin, Chain A, domain 4"/>
    <property type="match status" value="1"/>
</dbReference>
<dbReference type="InterPro" id="IPR043129">
    <property type="entry name" value="ATPase_NBD"/>
</dbReference>
<accession>A0ABM0GRX0</accession>
<organism evidence="1 2">
    <name type="scientific">Saccoglossus kowalevskii</name>
    <name type="common">Acorn worm</name>
    <dbReference type="NCBI Taxonomy" id="10224"/>
    <lineage>
        <taxon>Eukaryota</taxon>
        <taxon>Metazoa</taxon>
        <taxon>Hemichordata</taxon>
        <taxon>Enteropneusta</taxon>
        <taxon>Harrimaniidae</taxon>
        <taxon>Saccoglossus</taxon>
    </lineage>
</organism>
<proteinExistence type="predicted"/>
<protein>
    <submittedName>
        <fullName evidence="2">Heat shock 70 kDa protein 12A-like</fullName>
    </submittedName>
</protein>
<dbReference type="Proteomes" id="UP000694865">
    <property type="component" value="Unplaced"/>
</dbReference>
<dbReference type="RefSeq" id="XP_002735988.2">
    <property type="nucleotide sequence ID" value="XM_002735942.2"/>
</dbReference>
<keyword evidence="1" id="KW-1185">Reference proteome</keyword>
<reference evidence="2" key="1">
    <citation type="submission" date="2025-08" db="UniProtKB">
        <authorList>
            <consortium name="RefSeq"/>
        </authorList>
    </citation>
    <scope>IDENTIFICATION</scope>
    <source>
        <tissue evidence="2">Testes</tissue>
    </source>
</reference>
<dbReference type="Gene3D" id="3.30.420.40">
    <property type="match status" value="2"/>
</dbReference>
<dbReference type="CDD" id="cd10229">
    <property type="entry name" value="ASKHA_NBD_HSP70_HSPA12"/>
    <property type="match status" value="1"/>
</dbReference>
<dbReference type="PANTHER" id="PTHR14187">
    <property type="entry name" value="ALPHA KINASE/ELONGATION FACTOR 2 KINASE"/>
    <property type="match status" value="1"/>
</dbReference>
<gene>
    <name evidence="2" type="primary">LOC100372773</name>
</gene>
<dbReference type="PANTHER" id="PTHR14187:SF5">
    <property type="entry name" value="HEAT SHOCK 70 KDA PROTEIN 12A"/>
    <property type="match status" value="1"/>
</dbReference>
<name>A0ABM0GRX0_SACKO</name>
<sequence length="499" mass="56548">MALYKEGLDKVIDTEVELTAANGHSMKAVKVFSHAIHYLKMEALKVITETTGVEFKGEEVQWVLTVPAIWGQASKQFMREAAYQANVASRDHDKQLIIALEPEAASLHCIESPMAGFVNGKEHGVKCSDVVARPGTSYMIVDCGGGTVDITMHRITSDKKLMEIHKATGGPFGGAQVDEEFEKLLKKIFGEKFILDYKNEYPPDWLRIIMEFEMKKTLDRISKGNDSRIRLPYTFTEFHTKQLKTSMAKSIEKCYPEGKVKINKEYLVLNSEIMKTLFKPAIGGIVKLMGELLSKKELEEVKCIFLVGGFSESLLLQAEINKQFSKYKILVPRDANLAVVKGAILFGQNPHRIQMRISKLTYGCEICSVFDPSKHDPDRTFKTEDGDLYAEGLFHRLVKVNEKIWLGKTIKYTFQPIHGDQSEFEFLFYVTEKDDALYIDDDHVRKEETKIVVKSPHVSMGKNRDIDLKIEFADTEIRATAIDTVSGEVTMTHLELEAR</sequence>
<dbReference type="GeneID" id="100372773"/>
<dbReference type="SUPFAM" id="SSF53067">
    <property type="entry name" value="Actin-like ATPase domain"/>
    <property type="match status" value="2"/>
</dbReference>